<comment type="caution">
    <text evidence="3">The sequence shown here is derived from an EMBL/GenBank/DDBJ whole genome shotgun (WGS) entry which is preliminary data.</text>
</comment>
<sequence>MIQSLDKDVADLKVSNRDLLKEMDSCRERESKMLTLQSELSKANAMLRSENTNLSNKASTLSSEVDRMKTEVQQLHQQVKELTETLEAQNTKHKENTEHLVLSLSQKTKESSDFKQKWEDEMDNSKTLKRRHANNIKDLTRQLQQARRKLEAHDGKGDGGSMGSRTNSNGSLNSVDNSQQQQHQQQQHNHHQQAPPLTSPQEFPVITEQVEVDKNVLIERIVRLQKSHARKNEKLEFLGEHIQQLLVEIKKKTKIIQTYALREEAGTLSSDDMDAHKELINKTYKTLLAKKGGIMASMYSVHQQDGSMTLDLSLQINKKLQAVLEDTLLKNITLKENLDTLGEEIARLSQENRRLQLHLQDLEKRSS</sequence>
<evidence type="ECO:0000256" key="2">
    <source>
        <dbReference type="SAM" id="MobiDB-lite"/>
    </source>
</evidence>
<dbReference type="InterPro" id="IPR038830">
    <property type="entry name" value="CCDC186"/>
</dbReference>
<dbReference type="GO" id="GO:0005802">
    <property type="term" value="C:trans-Golgi network"/>
    <property type="evidence" value="ECO:0007669"/>
    <property type="project" value="TreeGrafter"/>
</dbReference>
<keyword evidence="1" id="KW-0175">Coiled coil</keyword>
<keyword evidence="4" id="KW-1185">Reference proteome</keyword>
<feature type="compositionally biased region" description="Basic and acidic residues" evidence="2">
    <location>
        <begin position="148"/>
        <end position="157"/>
    </location>
</feature>
<dbReference type="AlphaFoldDB" id="A0AAV4CYT8"/>
<dbReference type="Gene3D" id="1.20.5.190">
    <property type="match status" value="1"/>
</dbReference>
<reference evidence="3 4" key="1">
    <citation type="journal article" date="2021" name="Elife">
        <title>Chloroplast acquisition without the gene transfer in kleptoplastic sea slugs, Plakobranchus ocellatus.</title>
        <authorList>
            <person name="Maeda T."/>
            <person name="Takahashi S."/>
            <person name="Yoshida T."/>
            <person name="Shimamura S."/>
            <person name="Takaki Y."/>
            <person name="Nagai Y."/>
            <person name="Toyoda A."/>
            <person name="Suzuki Y."/>
            <person name="Arimoto A."/>
            <person name="Ishii H."/>
            <person name="Satoh N."/>
            <person name="Nishiyama T."/>
            <person name="Hasebe M."/>
            <person name="Maruyama T."/>
            <person name="Minagawa J."/>
            <person name="Obokata J."/>
            <person name="Shigenobu S."/>
        </authorList>
    </citation>
    <scope>NUCLEOTIDE SEQUENCE [LARGE SCALE GENOMIC DNA]</scope>
</reference>
<dbReference type="Proteomes" id="UP000735302">
    <property type="component" value="Unassembled WGS sequence"/>
</dbReference>
<name>A0AAV4CYT8_9GAST</name>
<dbReference type="GO" id="GO:0099518">
    <property type="term" value="P:vesicle cytoskeletal trafficking"/>
    <property type="evidence" value="ECO:0007669"/>
    <property type="project" value="TreeGrafter"/>
</dbReference>
<gene>
    <name evidence="3" type="ORF">PoB_006348800</name>
</gene>
<feature type="compositionally biased region" description="Polar residues" evidence="2">
    <location>
        <begin position="163"/>
        <end position="178"/>
    </location>
</feature>
<feature type="region of interest" description="Disordered" evidence="2">
    <location>
        <begin position="89"/>
        <end position="199"/>
    </location>
</feature>
<dbReference type="GO" id="GO:0031267">
    <property type="term" value="F:small GTPase binding"/>
    <property type="evidence" value="ECO:0007669"/>
    <property type="project" value="TreeGrafter"/>
</dbReference>
<dbReference type="EMBL" id="BLXT01007159">
    <property type="protein sequence ID" value="GFO36983.1"/>
    <property type="molecule type" value="Genomic_DNA"/>
</dbReference>
<dbReference type="PANTHER" id="PTHR18911">
    <property type="entry name" value="CTCL TUMOR ANTIGEN HD-CL-01"/>
    <property type="match status" value="1"/>
</dbReference>
<organism evidence="3 4">
    <name type="scientific">Plakobranchus ocellatus</name>
    <dbReference type="NCBI Taxonomy" id="259542"/>
    <lineage>
        <taxon>Eukaryota</taxon>
        <taxon>Metazoa</taxon>
        <taxon>Spiralia</taxon>
        <taxon>Lophotrochozoa</taxon>
        <taxon>Mollusca</taxon>
        <taxon>Gastropoda</taxon>
        <taxon>Heterobranchia</taxon>
        <taxon>Euthyneura</taxon>
        <taxon>Panpulmonata</taxon>
        <taxon>Sacoglossa</taxon>
        <taxon>Placobranchoidea</taxon>
        <taxon>Plakobranchidae</taxon>
        <taxon>Plakobranchus</taxon>
    </lineage>
</organism>
<feature type="compositionally biased region" description="Basic and acidic residues" evidence="2">
    <location>
        <begin position="107"/>
        <end position="126"/>
    </location>
</feature>
<evidence type="ECO:0000313" key="3">
    <source>
        <dbReference type="EMBL" id="GFO36983.1"/>
    </source>
</evidence>
<evidence type="ECO:0000256" key="1">
    <source>
        <dbReference type="SAM" id="Coils"/>
    </source>
</evidence>
<accession>A0AAV4CYT8</accession>
<evidence type="ECO:0000313" key="4">
    <source>
        <dbReference type="Proteomes" id="UP000735302"/>
    </source>
</evidence>
<dbReference type="PANTHER" id="PTHR18911:SF5">
    <property type="entry name" value="COILED-COIL DOMAIN-CONTAINING PROTEIN 186"/>
    <property type="match status" value="1"/>
</dbReference>
<proteinExistence type="predicted"/>
<feature type="coiled-coil region" evidence="1">
    <location>
        <begin position="331"/>
        <end position="365"/>
    </location>
</feature>
<protein>
    <submittedName>
        <fullName evidence="3">Coiled-coil domain-containing protein 186</fullName>
    </submittedName>
</protein>